<name>A0A0E9QCY2_ANGAN</name>
<evidence type="ECO:0000313" key="1">
    <source>
        <dbReference type="EMBL" id="JAH13963.1"/>
    </source>
</evidence>
<dbReference type="AlphaFoldDB" id="A0A0E9QCY2"/>
<accession>A0A0E9QCY2</accession>
<proteinExistence type="predicted"/>
<reference evidence="1" key="1">
    <citation type="submission" date="2014-11" db="EMBL/GenBank/DDBJ databases">
        <authorList>
            <person name="Amaro Gonzalez C."/>
        </authorList>
    </citation>
    <scope>NUCLEOTIDE SEQUENCE</scope>
</reference>
<organism evidence="1">
    <name type="scientific">Anguilla anguilla</name>
    <name type="common">European freshwater eel</name>
    <name type="synonym">Muraena anguilla</name>
    <dbReference type="NCBI Taxonomy" id="7936"/>
    <lineage>
        <taxon>Eukaryota</taxon>
        <taxon>Metazoa</taxon>
        <taxon>Chordata</taxon>
        <taxon>Craniata</taxon>
        <taxon>Vertebrata</taxon>
        <taxon>Euteleostomi</taxon>
        <taxon>Actinopterygii</taxon>
        <taxon>Neopterygii</taxon>
        <taxon>Teleostei</taxon>
        <taxon>Anguilliformes</taxon>
        <taxon>Anguillidae</taxon>
        <taxon>Anguilla</taxon>
    </lineage>
</organism>
<protein>
    <submittedName>
        <fullName evidence="1">Uncharacterized protein</fullName>
    </submittedName>
</protein>
<sequence length="21" mass="2605">MYYCTFCVKKNPHSLYLYFAI</sequence>
<reference evidence="1" key="2">
    <citation type="journal article" date="2015" name="Fish Shellfish Immunol.">
        <title>Early steps in the European eel (Anguilla anguilla)-Vibrio vulnificus interaction in the gills: Role of the RtxA13 toxin.</title>
        <authorList>
            <person name="Callol A."/>
            <person name="Pajuelo D."/>
            <person name="Ebbesson L."/>
            <person name="Teles M."/>
            <person name="MacKenzie S."/>
            <person name="Amaro C."/>
        </authorList>
    </citation>
    <scope>NUCLEOTIDE SEQUENCE</scope>
</reference>
<dbReference type="EMBL" id="GBXM01094614">
    <property type="protein sequence ID" value="JAH13963.1"/>
    <property type="molecule type" value="Transcribed_RNA"/>
</dbReference>